<dbReference type="PRINTS" id="PR00315">
    <property type="entry name" value="ELONGATNFCT"/>
</dbReference>
<dbReference type="PATRIC" id="fig|178606.4.peg.2700"/>
<dbReference type="InterPro" id="IPR000640">
    <property type="entry name" value="EFG_V-like"/>
</dbReference>
<evidence type="ECO:0000256" key="5">
    <source>
        <dbReference type="ARBA" id="ARBA00022917"/>
    </source>
</evidence>
<dbReference type="InterPro" id="IPR004540">
    <property type="entry name" value="Transl_elong_EFG/EF2"/>
</dbReference>
<dbReference type="InterPro" id="IPR000795">
    <property type="entry name" value="T_Tr_GTP-bd_dom"/>
</dbReference>
<dbReference type="InterPro" id="IPR035649">
    <property type="entry name" value="EFG_V"/>
</dbReference>
<dbReference type="SUPFAM" id="SSF50447">
    <property type="entry name" value="Translation proteins"/>
    <property type="match status" value="1"/>
</dbReference>
<keyword evidence="6 8" id="KW-0342">GTP-binding</keyword>
<feature type="binding site" evidence="8">
    <location>
        <begin position="16"/>
        <end position="23"/>
    </location>
    <ligand>
        <name>GTP</name>
        <dbReference type="ChEBI" id="CHEBI:37565"/>
    </ligand>
</feature>
<dbReference type="InterPro" id="IPR047872">
    <property type="entry name" value="EFG_IV"/>
</dbReference>
<dbReference type="PROSITE" id="PS51722">
    <property type="entry name" value="G_TR_2"/>
    <property type="match status" value="1"/>
</dbReference>
<dbReference type="GO" id="GO:0005525">
    <property type="term" value="F:GTP binding"/>
    <property type="evidence" value="ECO:0007669"/>
    <property type="project" value="UniProtKB-UniRule"/>
</dbReference>
<comment type="similarity">
    <text evidence="1 8">Belongs to the TRAFAC class translation factor GTPase superfamily. Classic translation factor GTPase family. EF-G/EF-2 subfamily.</text>
</comment>
<dbReference type="CDD" id="cd01886">
    <property type="entry name" value="EF-G"/>
    <property type="match status" value="1"/>
</dbReference>
<organism evidence="10 11">
    <name type="scientific">Leptospirillum ferriphilum</name>
    <dbReference type="NCBI Taxonomy" id="178606"/>
    <lineage>
        <taxon>Bacteria</taxon>
        <taxon>Pseudomonadati</taxon>
        <taxon>Nitrospirota</taxon>
        <taxon>Nitrospiria</taxon>
        <taxon>Nitrospirales</taxon>
        <taxon>Nitrospiraceae</taxon>
        <taxon>Leptospirillum</taxon>
    </lineage>
</organism>
<dbReference type="PROSITE" id="PS00301">
    <property type="entry name" value="G_TR_1"/>
    <property type="match status" value="1"/>
</dbReference>
<comment type="caution">
    <text evidence="10">The sequence shown here is derived from an EMBL/GenBank/DDBJ whole genome shotgun (WGS) entry which is preliminary data.</text>
</comment>
<dbReference type="FunFam" id="3.30.230.10:FF:000003">
    <property type="entry name" value="Elongation factor G"/>
    <property type="match status" value="1"/>
</dbReference>
<dbReference type="GO" id="GO:0003746">
    <property type="term" value="F:translation elongation factor activity"/>
    <property type="evidence" value="ECO:0007669"/>
    <property type="project" value="UniProtKB-UniRule"/>
</dbReference>
<keyword evidence="5 8" id="KW-0648">Protein biosynthesis</keyword>
<dbReference type="PANTHER" id="PTHR43261">
    <property type="entry name" value="TRANSLATION ELONGATION FACTOR G-RELATED"/>
    <property type="match status" value="1"/>
</dbReference>
<dbReference type="InterPro" id="IPR009000">
    <property type="entry name" value="Transl_B-barrel_sf"/>
</dbReference>
<dbReference type="Gene3D" id="3.30.70.870">
    <property type="entry name" value="Elongation Factor G (Translational Gtpase), domain 3"/>
    <property type="match status" value="1"/>
</dbReference>
<dbReference type="InterPro" id="IPR005517">
    <property type="entry name" value="Transl_elong_EFG/EF2_IV"/>
</dbReference>
<evidence type="ECO:0000259" key="9">
    <source>
        <dbReference type="PROSITE" id="PS51722"/>
    </source>
</evidence>
<feature type="domain" description="Tr-type G" evidence="9">
    <location>
        <begin position="7"/>
        <end position="282"/>
    </location>
</feature>
<evidence type="ECO:0000256" key="7">
    <source>
        <dbReference type="ARBA" id="ARBA00024731"/>
    </source>
</evidence>
<gene>
    <name evidence="8" type="primary">fusA</name>
    <name evidence="10" type="ORF">LptCag_0816</name>
</gene>
<dbReference type="InterPro" id="IPR014721">
    <property type="entry name" value="Ribsml_uS5_D2-typ_fold_subgr"/>
</dbReference>
<dbReference type="FunFam" id="3.30.70.870:FF:000001">
    <property type="entry name" value="Elongation factor G"/>
    <property type="match status" value="1"/>
</dbReference>
<dbReference type="FunFam" id="2.40.30.10:FF:000006">
    <property type="entry name" value="Elongation factor G"/>
    <property type="match status" value="1"/>
</dbReference>
<dbReference type="RefSeq" id="WP_036084119.1">
    <property type="nucleotide sequence ID" value="NZ_JBPKCJ010000007.1"/>
</dbReference>
<dbReference type="Gene3D" id="2.40.30.10">
    <property type="entry name" value="Translation factors"/>
    <property type="match status" value="1"/>
</dbReference>
<evidence type="ECO:0000256" key="8">
    <source>
        <dbReference type="HAMAP-Rule" id="MF_00054"/>
    </source>
</evidence>
<dbReference type="InterPro" id="IPR009022">
    <property type="entry name" value="EFG_III"/>
</dbReference>
<sequence>MRQYPLEKTRNIGIMAHIDAGKTTTTERILFYTGMLHRMGEVHEGTTVMDWMEQERERGITITSAATTCFWKDNRINIIDTPGHVDFTIEVERSLRVLDGAIAVFDSVQGVEPQSETVWRQADKYRVPRIAFMNKMDRIGADFYTSVQTMVDRLKAKPIPVQIPIGKESEFVGVIDLLEMRGIYYDDETLGAKYIVREIPEDMKEIASEYREKLVESVAELDDELMEKFLNGSEISSSELKSALRKIAISMKGTPVLCGAAFKNKGIQLLLDAVIDYLPSPVDVPDILGIDPKTEQEITRKANDSEPFSGLAFKIMTDPFVGQLTFFRVYSGKLEAGSYVYNSTKKVKERIGRLLLMHADKREDIKVVNAGDIAAAVGLKNTMTGDTLCDESSPIILEVIDFPEPVISVAIEPKTKADQEKLSLSLGKLSQEDPSLRINTDEETAQTILSGMGELHLEIIVDRLKREFKVDANVGKPQVAYRETINSAVSSEGKYIRQTGGRGQYGHVVLEIEPLERGLGFVFENKIVGGVVPKEYIPAIEKGVVEALQGGVLAGYPVVDLKVALVFGSYHDVDSSEMAFKIAGSMAVKDGVKKAKATILEPIMKVEVIVPEEYLGDTMGDLNSRRGKILGMHNRSGAQVIEALVPLAGMFGYATDLRSMTQGRGLFSMLFNSYEQVPKVVADEIIAKANAQ</sequence>
<feature type="binding site" evidence="8">
    <location>
        <begin position="80"/>
        <end position="84"/>
    </location>
    <ligand>
        <name>GTP</name>
        <dbReference type="ChEBI" id="CHEBI:37565"/>
    </ligand>
</feature>
<keyword evidence="3 8" id="KW-0547">Nucleotide-binding</keyword>
<evidence type="ECO:0000256" key="4">
    <source>
        <dbReference type="ARBA" id="ARBA00022768"/>
    </source>
</evidence>
<dbReference type="Proteomes" id="UP000029452">
    <property type="component" value="Unassembled WGS sequence"/>
</dbReference>
<dbReference type="Gene3D" id="3.30.70.240">
    <property type="match status" value="1"/>
</dbReference>
<dbReference type="NCBIfam" id="NF009379">
    <property type="entry name" value="PRK12740.1-3"/>
    <property type="match status" value="1"/>
</dbReference>
<dbReference type="InterPro" id="IPR031157">
    <property type="entry name" value="G_TR_CS"/>
</dbReference>
<dbReference type="GO" id="GO:0005737">
    <property type="term" value="C:cytoplasm"/>
    <property type="evidence" value="ECO:0007669"/>
    <property type="project" value="UniProtKB-SubCell"/>
</dbReference>
<protein>
    <recommendedName>
        <fullName evidence="2 8">Elongation factor G</fullName>
        <shortName evidence="8">EF-G</shortName>
    </recommendedName>
</protein>
<dbReference type="SMART" id="SM00838">
    <property type="entry name" value="EFG_C"/>
    <property type="match status" value="1"/>
</dbReference>
<dbReference type="GO" id="GO:0003924">
    <property type="term" value="F:GTPase activity"/>
    <property type="evidence" value="ECO:0007669"/>
    <property type="project" value="InterPro"/>
</dbReference>
<dbReference type="AlphaFoldDB" id="A0A094W564"/>
<dbReference type="Pfam" id="PF14492">
    <property type="entry name" value="EFG_III"/>
    <property type="match status" value="1"/>
</dbReference>
<dbReference type="Gene3D" id="3.30.230.10">
    <property type="match status" value="1"/>
</dbReference>
<feature type="binding site" evidence="8">
    <location>
        <begin position="134"/>
        <end position="137"/>
    </location>
    <ligand>
        <name>GTP</name>
        <dbReference type="ChEBI" id="CHEBI:37565"/>
    </ligand>
</feature>
<evidence type="ECO:0000256" key="2">
    <source>
        <dbReference type="ARBA" id="ARBA00017872"/>
    </source>
</evidence>
<dbReference type="Pfam" id="PF03764">
    <property type="entry name" value="EFG_IV"/>
    <property type="match status" value="1"/>
</dbReference>
<evidence type="ECO:0000256" key="1">
    <source>
        <dbReference type="ARBA" id="ARBA00005870"/>
    </source>
</evidence>
<dbReference type="FunFam" id="3.40.50.300:FF:000029">
    <property type="entry name" value="Elongation factor G"/>
    <property type="match status" value="1"/>
</dbReference>
<comment type="function">
    <text evidence="7 8">Catalyzes the GTP-dependent ribosomal translocation step during translation elongation. During this step, the ribosome changes from the pre-translocational (PRE) to the post-translocational (POST) state as the newly formed A-site-bound peptidyl-tRNA and P-site-bound deacylated tRNA move to the P and E sites, respectively. Catalyzes the coordinated movement of the two tRNA molecules, the mRNA and conformational changes in the ribosome.</text>
</comment>
<accession>A0A094W564</accession>
<dbReference type="SMART" id="SM00889">
    <property type="entry name" value="EFG_IV"/>
    <property type="match status" value="1"/>
</dbReference>
<name>A0A094W564_9BACT</name>
<dbReference type="OrthoDB" id="9801472at2"/>
<evidence type="ECO:0000256" key="3">
    <source>
        <dbReference type="ARBA" id="ARBA00022741"/>
    </source>
</evidence>
<dbReference type="Gene3D" id="3.40.50.300">
    <property type="entry name" value="P-loop containing nucleotide triphosphate hydrolases"/>
    <property type="match status" value="1"/>
</dbReference>
<dbReference type="HAMAP" id="MF_00054_B">
    <property type="entry name" value="EF_G_EF_2_B"/>
    <property type="match status" value="1"/>
</dbReference>
<dbReference type="InterPro" id="IPR005225">
    <property type="entry name" value="Small_GTP-bd"/>
</dbReference>
<dbReference type="SUPFAM" id="SSF54211">
    <property type="entry name" value="Ribosomal protein S5 domain 2-like"/>
    <property type="match status" value="1"/>
</dbReference>
<dbReference type="CDD" id="cd01434">
    <property type="entry name" value="EFG_mtEFG1_IV"/>
    <property type="match status" value="1"/>
</dbReference>
<keyword evidence="4 8" id="KW-0251">Elongation factor</keyword>
<dbReference type="NCBIfam" id="TIGR00484">
    <property type="entry name" value="EF-G"/>
    <property type="match status" value="1"/>
</dbReference>
<comment type="subcellular location">
    <subcellularLocation>
        <location evidence="8">Cytoplasm</location>
    </subcellularLocation>
</comment>
<dbReference type="EMBL" id="JPGK01000016">
    <property type="protein sequence ID" value="KGA92538.1"/>
    <property type="molecule type" value="Genomic_DNA"/>
</dbReference>
<dbReference type="NCBIfam" id="NF009381">
    <property type="entry name" value="PRK12740.1-5"/>
    <property type="match status" value="1"/>
</dbReference>
<dbReference type="InterPro" id="IPR035647">
    <property type="entry name" value="EFG_III/V"/>
</dbReference>
<dbReference type="CDD" id="cd03713">
    <property type="entry name" value="EFG_mtEFG_C"/>
    <property type="match status" value="1"/>
</dbReference>
<dbReference type="InterPro" id="IPR004161">
    <property type="entry name" value="EFTu-like_2"/>
</dbReference>
<dbReference type="Pfam" id="PF03144">
    <property type="entry name" value="GTP_EFTU_D2"/>
    <property type="match status" value="1"/>
</dbReference>
<dbReference type="InterPro" id="IPR041095">
    <property type="entry name" value="EFG_II"/>
</dbReference>
<dbReference type="NCBIfam" id="TIGR00231">
    <property type="entry name" value="small_GTP"/>
    <property type="match status" value="1"/>
</dbReference>
<dbReference type="CDD" id="cd04088">
    <property type="entry name" value="EFG_mtEFG_II"/>
    <property type="match status" value="1"/>
</dbReference>
<proteinExistence type="inferred from homology"/>
<dbReference type="SUPFAM" id="SSF54980">
    <property type="entry name" value="EF-G C-terminal domain-like"/>
    <property type="match status" value="2"/>
</dbReference>
<dbReference type="InterPro" id="IPR027417">
    <property type="entry name" value="P-loop_NTPase"/>
</dbReference>
<dbReference type="Pfam" id="PF00009">
    <property type="entry name" value="GTP_EFTU"/>
    <property type="match status" value="1"/>
</dbReference>
<dbReference type="FunFam" id="3.30.70.240:FF:000001">
    <property type="entry name" value="Elongation factor G"/>
    <property type="match status" value="1"/>
</dbReference>
<dbReference type="GO" id="GO:0032790">
    <property type="term" value="P:ribosome disassembly"/>
    <property type="evidence" value="ECO:0007669"/>
    <property type="project" value="TreeGrafter"/>
</dbReference>
<dbReference type="SUPFAM" id="SSF52540">
    <property type="entry name" value="P-loop containing nucleoside triphosphate hydrolases"/>
    <property type="match status" value="1"/>
</dbReference>
<evidence type="ECO:0000313" key="10">
    <source>
        <dbReference type="EMBL" id="KGA92538.1"/>
    </source>
</evidence>
<dbReference type="PANTHER" id="PTHR43261:SF1">
    <property type="entry name" value="RIBOSOME-RELEASING FACTOR 2, MITOCHONDRIAL"/>
    <property type="match status" value="1"/>
</dbReference>
<keyword evidence="8" id="KW-0963">Cytoplasm</keyword>
<evidence type="ECO:0000313" key="11">
    <source>
        <dbReference type="Proteomes" id="UP000029452"/>
    </source>
</evidence>
<reference evidence="10 11" key="1">
    <citation type="submission" date="2014-06" db="EMBL/GenBank/DDBJ databases">
        <title>Draft genome sequence of iron oxidizing acidophile Leptospirillum ferriphilum DSM14647.</title>
        <authorList>
            <person name="Cardenas J.P."/>
            <person name="Lazcano M."/>
            <person name="Ossandon F.J."/>
            <person name="Corbett M."/>
            <person name="Holmes D.S."/>
            <person name="Watkin E."/>
        </authorList>
    </citation>
    <scope>NUCLEOTIDE SEQUENCE [LARGE SCALE GENOMIC DNA]</scope>
    <source>
        <strain evidence="10 11">DSM 14647</strain>
    </source>
</reference>
<dbReference type="Pfam" id="PF00679">
    <property type="entry name" value="EFG_C"/>
    <property type="match status" value="1"/>
</dbReference>
<dbReference type="InterPro" id="IPR020568">
    <property type="entry name" value="Ribosomal_Su5_D2-typ_SF"/>
</dbReference>
<dbReference type="CDD" id="cd16262">
    <property type="entry name" value="EFG_III"/>
    <property type="match status" value="1"/>
</dbReference>
<evidence type="ECO:0000256" key="6">
    <source>
        <dbReference type="ARBA" id="ARBA00023134"/>
    </source>
</evidence>